<dbReference type="AlphaFoldDB" id="A0AAV7H1S8"/>
<keyword evidence="2" id="KW-1185">Reference proteome</keyword>
<dbReference type="Gene3D" id="2.30.240.10">
    <property type="entry name" value="At5g01610-like"/>
    <property type="match status" value="1"/>
</dbReference>
<gene>
    <name evidence="1" type="ORF">IEQ34_009498</name>
</gene>
<name>A0AAV7H1S8_DENCH</name>
<evidence type="ECO:0000313" key="1">
    <source>
        <dbReference type="EMBL" id="KAH0461923.1"/>
    </source>
</evidence>
<organism evidence="1 2">
    <name type="scientific">Dendrobium chrysotoxum</name>
    <name type="common">Orchid</name>
    <dbReference type="NCBI Taxonomy" id="161865"/>
    <lineage>
        <taxon>Eukaryota</taxon>
        <taxon>Viridiplantae</taxon>
        <taxon>Streptophyta</taxon>
        <taxon>Embryophyta</taxon>
        <taxon>Tracheophyta</taxon>
        <taxon>Spermatophyta</taxon>
        <taxon>Magnoliopsida</taxon>
        <taxon>Liliopsida</taxon>
        <taxon>Asparagales</taxon>
        <taxon>Orchidaceae</taxon>
        <taxon>Epidendroideae</taxon>
        <taxon>Malaxideae</taxon>
        <taxon>Dendrobiinae</taxon>
        <taxon>Dendrobium</taxon>
    </lineage>
</organism>
<sequence length="160" mass="17791">MALISEALKANAGVYHGNTICQEKCQFLLKEVGLPSGLLPLQDIIECGYIEETGFMWLKQKKKTEHYFKKVGRHVTYGPDITAYIGKLGIKKLTGVKAKELFMWLSVTDISLTASEGEKPATAAKVIFHSSTGIFRTFPAAAFEKEFDGEVIREAEVKKM</sequence>
<comment type="caution">
    <text evidence="1">The sequence shown here is derived from an EMBL/GenBank/DDBJ whole genome shotgun (WGS) entry which is preliminary data.</text>
</comment>
<dbReference type="Pfam" id="PF04398">
    <property type="entry name" value="DUF538"/>
    <property type="match status" value="1"/>
</dbReference>
<dbReference type="PANTHER" id="PTHR31676:SF10">
    <property type="entry name" value="EXPRESSED PROTEIN"/>
    <property type="match status" value="1"/>
</dbReference>
<evidence type="ECO:0000313" key="2">
    <source>
        <dbReference type="Proteomes" id="UP000775213"/>
    </source>
</evidence>
<dbReference type="InterPro" id="IPR036758">
    <property type="entry name" value="At5g01610-like"/>
</dbReference>
<accession>A0AAV7H1S8</accession>
<protein>
    <submittedName>
        <fullName evidence="1">Uncharacterized protein</fullName>
    </submittedName>
</protein>
<reference evidence="1 2" key="1">
    <citation type="journal article" date="2021" name="Hortic Res">
        <title>Chromosome-scale assembly of the Dendrobium chrysotoxum genome enhances the understanding of orchid evolution.</title>
        <authorList>
            <person name="Zhang Y."/>
            <person name="Zhang G.Q."/>
            <person name="Zhang D."/>
            <person name="Liu X.D."/>
            <person name="Xu X.Y."/>
            <person name="Sun W.H."/>
            <person name="Yu X."/>
            <person name="Zhu X."/>
            <person name="Wang Z.W."/>
            <person name="Zhao X."/>
            <person name="Zhong W.Y."/>
            <person name="Chen H."/>
            <person name="Yin W.L."/>
            <person name="Huang T."/>
            <person name="Niu S.C."/>
            <person name="Liu Z.J."/>
        </authorList>
    </citation>
    <scope>NUCLEOTIDE SEQUENCE [LARGE SCALE GENOMIC DNA]</scope>
    <source>
        <strain evidence="1">Lindl</strain>
    </source>
</reference>
<dbReference type="Proteomes" id="UP000775213">
    <property type="component" value="Unassembled WGS sequence"/>
</dbReference>
<dbReference type="EMBL" id="JAGFBR010000009">
    <property type="protein sequence ID" value="KAH0461923.1"/>
    <property type="molecule type" value="Genomic_DNA"/>
</dbReference>
<dbReference type="PANTHER" id="PTHR31676">
    <property type="entry name" value="T31J12.3 PROTEIN-RELATED"/>
    <property type="match status" value="1"/>
</dbReference>
<dbReference type="SUPFAM" id="SSF141562">
    <property type="entry name" value="At5g01610-like"/>
    <property type="match status" value="1"/>
</dbReference>
<proteinExistence type="predicted"/>
<dbReference type="InterPro" id="IPR007493">
    <property type="entry name" value="DUF538"/>
</dbReference>